<dbReference type="InterPro" id="IPR035309">
    <property type="entry name" value="PSME4"/>
</dbReference>
<dbReference type="PANTHER" id="PTHR32170">
    <property type="entry name" value="PROTEASOME ACTIVATOR COMPLEX SUBUNIT 4"/>
    <property type="match status" value="1"/>
</dbReference>
<protein>
    <recommendedName>
        <fullName evidence="2">Proteasome activator Blm10 N-terminal domain-containing protein</fullName>
    </recommendedName>
</protein>
<organism evidence="3 4">
    <name type="scientific">Ajellomyces capsulatus</name>
    <name type="common">Darling's disease fungus</name>
    <name type="synonym">Histoplasma capsulatum</name>
    <dbReference type="NCBI Taxonomy" id="5037"/>
    <lineage>
        <taxon>Eukaryota</taxon>
        <taxon>Fungi</taxon>
        <taxon>Dikarya</taxon>
        <taxon>Ascomycota</taxon>
        <taxon>Pezizomycotina</taxon>
        <taxon>Eurotiomycetes</taxon>
        <taxon>Eurotiomycetidae</taxon>
        <taxon>Onygenales</taxon>
        <taxon>Ajellomycetaceae</taxon>
        <taxon>Histoplasma</taxon>
    </lineage>
</organism>
<feature type="region of interest" description="Disordered" evidence="1">
    <location>
        <begin position="56"/>
        <end position="78"/>
    </location>
</feature>
<dbReference type="OrthoDB" id="17907at2759"/>
<accession>A0A8A1M7K9</accession>
<feature type="domain" description="Proteasome activator Blm10 N-terminal" evidence="2">
    <location>
        <begin position="59"/>
        <end position="133"/>
    </location>
</feature>
<dbReference type="EMBL" id="CP069110">
    <property type="protein sequence ID" value="QSS60604.1"/>
    <property type="molecule type" value="Genomic_DNA"/>
</dbReference>
<evidence type="ECO:0000313" key="4">
    <source>
        <dbReference type="Proteomes" id="UP000663671"/>
    </source>
</evidence>
<gene>
    <name evidence="3" type="ORF">I7I51_05405</name>
</gene>
<dbReference type="Gene3D" id="1.10.287.2210">
    <property type="match status" value="1"/>
</dbReference>
<evidence type="ECO:0000313" key="3">
    <source>
        <dbReference type="EMBL" id="QSS60604.1"/>
    </source>
</evidence>
<evidence type="ECO:0000256" key="1">
    <source>
        <dbReference type="SAM" id="MobiDB-lite"/>
    </source>
</evidence>
<dbReference type="PANTHER" id="PTHR32170:SF3">
    <property type="entry name" value="PROTEASOME ACTIVATOR COMPLEX SUBUNIT 4"/>
    <property type="match status" value="1"/>
</dbReference>
<dbReference type="Pfam" id="PF16547">
    <property type="entry name" value="BLM10_N"/>
    <property type="match status" value="1"/>
</dbReference>
<dbReference type="GO" id="GO:0005634">
    <property type="term" value="C:nucleus"/>
    <property type="evidence" value="ECO:0007669"/>
    <property type="project" value="TreeGrafter"/>
</dbReference>
<dbReference type="AlphaFoldDB" id="A0A8A1M7K9"/>
<dbReference type="InterPro" id="IPR032372">
    <property type="entry name" value="Blm10_N"/>
</dbReference>
<evidence type="ECO:0000259" key="2">
    <source>
        <dbReference type="Pfam" id="PF16547"/>
    </source>
</evidence>
<dbReference type="Proteomes" id="UP000663671">
    <property type="component" value="Chromosome 4"/>
</dbReference>
<dbReference type="GO" id="GO:0005829">
    <property type="term" value="C:cytosol"/>
    <property type="evidence" value="ECO:0007669"/>
    <property type="project" value="TreeGrafter"/>
</dbReference>
<dbReference type="GO" id="GO:0070628">
    <property type="term" value="F:proteasome binding"/>
    <property type="evidence" value="ECO:0007669"/>
    <property type="project" value="InterPro"/>
</dbReference>
<proteinExistence type="predicted"/>
<name>A0A8A1M7K9_AJECA</name>
<reference evidence="3" key="1">
    <citation type="submission" date="2021-01" db="EMBL/GenBank/DDBJ databases">
        <title>Chromosome-level genome assembly of a human fungal pathogen reveals clustering of transcriptionally co-regulated genes.</title>
        <authorList>
            <person name="Voorhies M."/>
            <person name="Cohen S."/>
            <person name="Shea T.P."/>
            <person name="Petrus S."/>
            <person name="Munoz J.F."/>
            <person name="Poplawski S."/>
            <person name="Goldman W.E."/>
            <person name="Michael T."/>
            <person name="Cuomo C.A."/>
            <person name="Sil A."/>
            <person name="Beyhan S."/>
        </authorList>
    </citation>
    <scope>NUCLEOTIDE SEQUENCE</scope>
    <source>
        <strain evidence="3">WU24</strain>
    </source>
</reference>
<dbReference type="VEuPathDB" id="FungiDB:I7I51_05405"/>
<dbReference type="GO" id="GO:0010499">
    <property type="term" value="P:proteasomal ubiquitin-independent protein catabolic process"/>
    <property type="evidence" value="ECO:0007669"/>
    <property type="project" value="TreeGrafter"/>
</dbReference>
<sequence>MIIDQESVYLLHQRQTGLYSIPSTSSRPSLPFAIFTFNANMDSREQPPDILVADRGHSENELSRETSPGGEPTRINGGLLDDHFKKARNRPRTYPYFKYLPYTVEDESERQRSLEEILEHLYIAVESGDFNPGAVHWTRELKGWLSLKFDPTREQRIKLVKFYYELALAPGVDPNVAERFASMFMLLTKTSYLTGNRCIEKLRYSFFLHNPVWFTPRI</sequence>
<dbReference type="GO" id="GO:0016504">
    <property type="term" value="F:peptidase activator activity"/>
    <property type="evidence" value="ECO:0007669"/>
    <property type="project" value="InterPro"/>
</dbReference>